<dbReference type="GO" id="GO:0005634">
    <property type="term" value="C:nucleus"/>
    <property type="evidence" value="ECO:0007669"/>
    <property type="project" value="TreeGrafter"/>
</dbReference>
<dbReference type="WBParaSite" id="Pan_g6223.t1">
    <property type="protein sequence ID" value="Pan_g6223.t1"/>
    <property type="gene ID" value="Pan_g6223"/>
</dbReference>
<keyword evidence="1" id="KW-1185">Reference proteome</keyword>
<dbReference type="InterPro" id="IPR027417">
    <property type="entry name" value="P-loop_NTPase"/>
</dbReference>
<reference evidence="1" key="1">
    <citation type="journal article" date="2013" name="Genetics">
        <title>The draft genome and transcriptome of Panagrellus redivivus are shaped by the harsh demands of a free-living lifestyle.</title>
        <authorList>
            <person name="Srinivasan J."/>
            <person name="Dillman A.R."/>
            <person name="Macchietto M.G."/>
            <person name="Heikkinen L."/>
            <person name="Lakso M."/>
            <person name="Fracchia K.M."/>
            <person name="Antoshechkin I."/>
            <person name="Mortazavi A."/>
            <person name="Wong G."/>
            <person name="Sternberg P.W."/>
        </authorList>
    </citation>
    <scope>NUCLEOTIDE SEQUENCE [LARGE SCALE GENOMIC DNA]</scope>
    <source>
        <strain evidence="1">MT8872</strain>
    </source>
</reference>
<accession>A0A7E4W338</accession>
<evidence type="ECO:0000313" key="2">
    <source>
        <dbReference type="WBParaSite" id="Pan_g6223.t1"/>
    </source>
</evidence>
<dbReference type="GO" id="GO:0140664">
    <property type="term" value="F:ATP-dependent DNA damage sensor activity"/>
    <property type="evidence" value="ECO:0007669"/>
    <property type="project" value="InterPro"/>
</dbReference>
<dbReference type="InterPro" id="IPR045076">
    <property type="entry name" value="MutS"/>
</dbReference>
<evidence type="ECO:0000313" key="1">
    <source>
        <dbReference type="Proteomes" id="UP000492821"/>
    </source>
</evidence>
<reference evidence="2" key="2">
    <citation type="submission" date="2020-10" db="UniProtKB">
        <authorList>
            <consortium name="WormBaseParasite"/>
        </authorList>
    </citation>
    <scope>IDENTIFICATION</scope>
</reference>
<proteinExistence type="predicted"/>
<dbReference type="PANTHER" id="PTHR11361">
    <property type="entry name" value="DNA MISMATCH REPAIR PROTEIN MUTS FAMILY MEMBER"/>
    <property type="match status" value="1"/>
</dbReference>
<dbReference type="Gene3D" id="3.40.50.300">
    <property type="entry name" value="P-loop containing nucleotide triphosphate hydrolases"/>
    <property type="match status" value="1"/>
</dbReference>
<dbReference type="GO" id="GO:0030983">
    <property type="term" value="F:mismatched DNA binding"/>
    <property type="evidence" value="ECO:0007669"/>
    <property type="project" value="InterPro"/>
</dbReference>
<dbReference type="AlphaFoldDB" id="A0A7E4W338"/>
<organism evidence="1 2">
    <name type="scientific">Panagrellus redivivus</name>
    <name type="common">Microworm</name>
    <dbReference type="NCBI Taxonomy" id="6233"/>
    <lineage>
        <taxon>Eukaryota</taxon>
        <taxon>Metazoa</taxon>
        <taxon>Ecdysozoa</taxon>
        <taxon>Nematoda</taxon>
        <taxon>Chromadorea</taxon>
        <taxon>Rhabditida</taxon>
        <taxon>Tylenchina</taxon>
        <taxon>Panagrolaimomorpha</taxon>
        <taxon>Panagrolaimoidea</taxon>
        <taxon>Panagrolaimidae</taxon>
        <taxon>Panagrellus</taxon>
    </lineage>
</organism>
<sequence>MKFYVENEDEEDPTNEDVTYLYKLVDGICTKSYGFYAAKLAGMPLDLIREAHASHNLLEQQQTRYRESMKKRLAVQRKVHKLQELRQLCNATNPDVQNLAHMITMLL</sequence>
<dbReference type="GO" id="GO:0006298">
    <property type="term" value="P:mismatch repair"/>
    <property type="evidence" value="ECO:0007669"/>
    <property type="project" value="InterPro"/>
</dbReference>
<protein>
    <submittedName>
        <fullName evidence="2">THO complex subunit 7 homolog</fullName>
    </submittedName>
</protein>
<dbReference type="GO" id="GO:0005524">
    <property type="term" value="F:ATP binding"/>
    <property type="evidence" value="ECO:0007669"/>
    <property type="project" value="InterPro"/>
</dbReference>
<dbReference type="PANTHER" id="PTHR11361:SF34">
    <property type="entry name" value="DNA MISMATCH REPAIR PROTEIN MSH1, MITOCHONDRIAL"/>
    <property type="match status" value="1"/>
</dbReference>
<name>A0A7E4W338_PANRE</name>
<dbReference type="Proteomes" id="UP000492821">
    <property type="component" value="Unassembled WGS sequence"/>
</dbReference>